<keyword evidence="2" id="KW-1185">Reference proteome</keyword>
<comment type="caution">
    <text evidence="1">The sequence shown here is derived from an EMBL/GenBank/DDBJ whole genome shotgun (WGS) entry which is preliminary data.</text>
</comment>
<name>A0ABS8VJP5_DATST</name>
<proteinExistence type="predicted"/>
<accession>A0ABS8VJP5</accession>
<protein>
    <submittedName>
        <fullName evidence="1">Uncharacterized protein</fullName>
    </submittedName>
</protein>
<evidence type="ECO:0000313" key="2">
    <source>
        <dbReference type="Proteomes" id="UP000823775"/>
    </source>
</evidence>
<organism evidence="1 2">
    <name type="scientific">Datura stramonium</name>
    <name type="common">Jimsonweed</name>
    <name type="synonym">Common thornapple</name>
    <dbReference type="NCBI Taxonomy" id="4076"/>
    <lineage>
        <taxon>Eukaryota</taxon>
        <taxon>Viridiplantae</taxon>
        <taxon>Streptophyta</taxon>
        <taxon>Embryophyta</taxon>
        <taxon>Tracheophyta</taxon>
        <taxon>Spermatophyta</taxon>
        <taxon>Magnoliopsida</taxon>
        <taxon>eudicotyledons</taxon>
        <taxon>Gunneridae</taxon>
        <taxon>Pentapetalae</taxon>
        <taxon>asterids</taxon>
        <taxon>lamiids</taxon>
        <taxon>Solanales</taxon>
        <taxon>Solanaceae</taxon>
        <taxon>Solanoideae</taxon>
        <taxon>Datureae</taxon>
        <taxon>Datura</taxon>
    </lineage>
</organism>
<gene>
    <name evidence="1" type="ORF">HAX54_036173</name>
</gene>
<reference evidence="1 2" key="1">
    <citation type="journal article" date="2021" name="BMC Genomics">
        <title>Datura genome reveals duplications of psychoactive alkaloid biosynthetic genes and high mutation rate following tissue culture.</title>
        <authorList>
            <person name="Rajewski A."/>
            <person name="Carter-House D."/>
            <person name="Stajich J."/>
            <person name="Litt A."/>
        </authorList>
    </citation>
    <scope>NUCLEOTIDE SEQUENCE [LARGE SCALE GENOMIC DNA]</scope>
    <source>
        <strain evidence="1">AR-01</strain>
    </source>
</reference>
<dbReference type="EMBL" id="JACEIK010004779">
    <property type="protein sequence ID" value="MCD9646390.1"/>
    <property type="molecule type" value="Genomic_DNA"/>
</dbReference>
<sequence length="149" mass="17245">MRKDESSWWFNGWEDRNNGGARWPVRGFLVARRWSTGVDGATGFGEEVKRERGGCAAKREGGLAPLLVSSEREEERKKKGLFPELMEVKWRGVSRRFSGGCAVERSGGCRLICRGNGEGEREMHPRFRRWWFSGGLKRGGRRRRKMKRR</sequence>
<evidence type="ECO:0000313" key="1">
    <source>
        <dbReference type="EMBL" id="MCD9646390.1"/>
    </source>
</evidence>
<dbReference type="Proteomes" id="UP000823775">
    <property type="component" value="Unassembled WGS sequence"/>
</dbReference>